<dbReference type="Gene3D" id="1.10.287.130">
    <property type="match status" value="1"/>
</dbReference>
<dbReference type="Gene3D" id="1.20.5.170">
    <property type="match status" value="1"/>
</dbReference>
<dbReference type="PANTHER" id="PTHR23408">
    <property type="entry name" value="METHYLMALONYL-COA MUTASE"/>
    <property type="match status" value="1"/>
</dbReference>
<dbReference type="Pfam" id="PF03308">
    <property type="entry name" value="MeaB"/>
    <property type="match status" value="1"/>
</dbReference>
<evidence type="ECO:0000313" key="3">
    <source>
        <dbReference type="Proteomes" id="UP000270296"/>
    </source>
</evidence>
<dbReference type="SUPFAM" id="SSF52540">
    <property type="entry name" value="P-loop containing nucleoside triphosphate hydrolases"/>
    <property type="match status" value="1"/>
</dbReference>
<dbReference type="Gene3D" id="3.40.50.300">
    <property type="entry name" value="P-loop containing nucleotide triphosphate hydrolases"/>
    <property type="match status" value="1"/>
</dbReference>
<comment type="similarity">
    <text evidence="1">Belongs to the SIMIBI class G3E GTPase family. ArgK/MeaB subfamily.</text>
</comment>
<dbReference type="EMBL" id="UZAM01009814">
    <property type="protein sequence ID" value="VDP10192.1"/>
    <property type="molecule type" value="Genomic_DNA"/>
</dbReference>
<dbReference type="OrthoDB" id="1476984at2759"/>
<organism evidence="2 3">
    <name type="scientific">Soboliphyme baturini</name>
    <dbReference type="NCBI Taxonomy" id="241478"/>
    <lineage>
        <taxon>Eukaryota</taxon>
        <taxon>Metazoa</taxon>
        <taxon>Ecdysozoa</taxon>
        <taxon>Nematoda</taxon>
        <taxon>Enoplea</taxon>
        <taxon>Dorylaimia</taxon>
        <taxon>Dioctophymatida</taxon>
        <taxon>Dioctophymatoidea</taxon>
        <taxon>Soboliphymatidae</taxon>
        <taxon>Soboliphyme</taxon>
    </lineage>
</organism>
<evidence type="ECO:0008006" key="4">
    <source>
        <dbReference type="Google" id="ProtNLM"/>
    </source>
</evidence>
<dbReference type="InterPro" id="IPR005129">
    <property type="entry name" value="GTPase_ArgK"/>
</dbReference>
<dbReference type="CDD" id="cd03114">
    <property type="entry name" value="MMAA-like"/>
    <property type="match status" value="1"/>
</dbReference>
<dbReference type="NCBIfam" id="NF006958">
    <property type="entry name" value="PRK09435.1"/>
    <property type="match status" value="1"/>
</dbReference>
<dbReference type="GO" id="GO:0005525">
    <property type="term" value="F:GTP binding"/>
    <property type="evidence" value="ECO:0007669"/>
    <property type="project" value="InterPro"/>
</dbReference>
<sequence>MTFRHCVASGGWLSATTTITGRRHLVTEEYPDAVLRQHQQDRSTEIVEYINSHWDDNVSRQDPTVVRLTDGLRRGLRSSLAEAITLVESRNPTKKAQGEYILAELLRLAKKRIDKYGPGSLIFRVAFTGPPGVGKSTFIETFGKFLIDEHKKKVAVLTIDPSSVTTGGSIMGDVARMQELSRDDNAFVRASATHGTLGGLTKGTHEAVILCEGAGYNIVLVETVGVGQSEAAAASVVDMMVLLLSPAQGDELQGIKRGLMELADLIIVTKADGDLEKQARLTQTEYISALKYMRRRFRAWVPKVLRASSLSKEGLPEIYENMMAFRNAIADSGELLNQRHKQMTEWMWEHVDNVLMDLFRRHPEIVKKVPVLSEDIRNGRLTPGLAAEIMLREFLKV</sequence>
<name>A0A3P8A9H2_9BILA</name>
<proteinExistence type="inferred from homology"/>
<accession>A0A3P8A9H2</accession>
<dbReference type="PANTHER" id="PTHR23408:SF3">
    <property type="entry name" value="METHYLMALONIC ACIDURIA TYPE A PROTEIN, MITOCHONDRIAL"/>
    <property type="match status" value="1"/>
</dbReference>
<protein>
    <recommendedName>
        <fullName evidence="4">AAA+ ATPase domain-containing protein</fullName>
    </recommendedName>
</protein>
<reference evidence="2 3" key="1">
    <citation type="submission" date="2018-11" db="EMBL/GenBank/DDBJ databases">
        <authorList>
            <consortium name="Pathogen Informatics"/>
        </authorList>
    </citation>
    <scope>NUCLEOTIDE SEQUENCE [LARGE SCALE GENOMIC DNA]</scope>
</reference>
<keyword evidence="3" id="KW-1185">Reference proteome</keyword>
<evidence type="ECO:0000256" key="1">
    <source>
        <dbReference type="ARBA" id="ARBA00009625"/>
    </source>
</evidence>
<dbReference type="GO" id="GO:0003924">
    <property type="term" value="F:GTPase activity"/>
    <property type="evidence" value="ECO:0007669"/>
    <property type="project" value="InterPro"/>
</dbReference>
<dbReference type="NCBIfam" id="TIGR00750">
    <property type="entry name" value="lao"/>
    <property type="match status" value="1"/>
</dbReference>
<evidence type="ECO:0000313" key="2">
    <source>
        <dbReference type="EMBL" id="VDP10192.1"/>
    </source>
</evidence>
<dbReference type="GO" id="GO:0005737">
    <property type="term" value="C:cytoplasm"/>
    <property type="evidence" value="ECO:0007669"/>
    <property type="project" value="TreeGrafter"/>
</dbReference>
<dbReference type="AlphaFoldDB" id="A0A3P8A9H2"/>
<dbReference type="InterPro" id="IPR027417">
    <property type="entry name" value="P-loop_NTPase"/>
</dbReference>
<gene>
    <name evidence="2" type="ORF">SBAD_LOCUS6509</name>
</gene>
<dbReference type="Proteomes" id="UP000270296">
    <property type="component" value="Unassembled WGS sequence"/>
</dbReference>